<feature type="compositionally biased region" description="Basic and acidic residues" evidence="4">
    <location>
        <begin position="442"/>
        <end position="451"/>
    </location>
</feature>
<dbReference type="SMART" id="SM00853">
    <property type="entry name" value="MutL_C"/>
    <property type="match status" value="1"/>
</dbReference>
<evidence type="ECO:0000256" key="2">
    <source>
        <dbReference type="ARBA" id="ARBA00022763"/>
    </source>
</evidence>
<dbReference type="GO" id="GO:0030983">
    <property type="term" value="F:mismatched DNA binding"/>
    <property type="evidence" value="ECO:0007669"/>
    <property type="project" value="InterPro"/>
</dbReference>
<proteinExistence type="inferred from homology"/>
<evidence type="ECO:0000256" key="4">
    <source>
        <dbReference type="SAM" id="MobiDB-lite"/>
    </source>
</evidence>
<keyword evidence="2" id="KW-0227">DNA damage</keyword>
<accession>A0AA36G0Q9</accession>
<dbReference type="EMBL" id="CATQJA010002637">
    <property type="protein sequence ID" value="CAJ0575297.1"/>
    <property type="molecule type" value="Genomic_DNA"/>
</dbReference>
<feature type="domain" description="MutL C-terminal dimerisation" evidence="5">
    <location>
        <begin position="622"/>
        <end position="761"/>
    </location>
</feature>
<dbReference type="FunFam" id="3.30.1370.100:FF:000001">
    <property type="entry name" value="Mismatch repair endonuclease pms1, putative"/>
    <property type="match status" value="1"/>
</dbReference>
<dbReference type="SUPFAM" id="SSF118116">
    <property type="entry name" value="DNA mismatch repair protein MutL"/>
    <property type="match status" value="1"/>
</dbReference>
<organism evidence="7 8">
    <name type="scientific">Mesorhabditis spiculigera</name>
    <dbReference type="NCBI Taxonomy" id="96644"/>
    <lineage>
        <taxon>Eukaryota</taxon>
        <taxon>Metazoa</taxon>
        <taxon>Ecdysozoa</taxon>
        <taxon>Nematoda</taxon>
        <taxon>Chromadorea</taxon>
        <taxon>Rhabditida</taxon>
        <taxon>Rhabditina</taxon>
        <taxon>Rhabditomorpha</taxon>
        <taxon>Rhabditoidea</taxon>
        <taxon>Rhabditidae</taxon>
        <taxon>Mesorhabditinae</taxon>
        <taxon>Mesorhabditis</taxon>
    </lineage>
</organism>
<name>A0AA36G0Q9_9BILA</name>
<dbReference type="GO" id="GO:0006298">
    <property type="term" value="P:mismatch repair"/>
    <property type="evidence" value="ECO:0007669"/>
    <property type="project" value="InterPro"/>
</dbReference>
<keyword evidence="3" id="KW-0234">DNA repair</keyword>
<dbReference type="InterPro" id="IPR002099">
    <property type="entry name" value="MutL/Mlh/PMS"/>
</dbReference>
<reference evidence="7" key="1">
    <citation type="submission" date="2023-06" db="EMBL/GenBank/DDBJ databases">
        <authorList>
            <person name="Delattre M."/>
        </authorList>
    </citation>
    <scope>NUCLEOTIDE SEQUENCE</scope>
    <source>
        <strain evidence="7">AF72</strain>
    </source>
</reference>
<dbReference type="InterPro" id="IPR014762">
    <property type="entry name" value="DNA_mismatch_repair_CS"/>
</dbReference>
<feature type="non-terminal residue" evidence="7">
    <location>
        <position position="803"/>
    </location>
</feature>
<dbReference type="GO" id="GO:0032389">
    <property type="term" value="C:MutLalpha complex"/>
    <property type="evidence" value="ECO:0007669"/>
    <property type="project" value="TreeGrafter"/>
</dbReference>
<dbReference type="GO" id="GO:0140664">
    <property type="term" value="F:ATP-dependent DNA damage sensor activity"/>
    <property type="evidence" value="ECO:0007669"/>
    <property type="project" value="InterPro"/>
</dbReference>
<evidence type="ECO:0000256" key="1">
    <source>
        <dbReference type="ARBA" id="ARBA00006082"/>
    </source>
</evidence>
<sequence>MEPRAAIKRIGEEDVRKIFTAQVIQNLASALRQLVDNAIDAEATFIEVKCTNYGYDLLEVDDNGRGISSNNFDVLCQPHATSKLREIDDFQTLGTLGFRGEALHSLASLSKLTVFTRTAEDALGTKLVYDQKPQISERSQQARQVGTTISINSLLFTLPVRRKEFERNSKREFSHLLAAMQEYALLSPTIKFVCTNTVNGKRNVLISTPGGTASMKEVVVSLFGGSSDRSKMVPIEWDGKLDEAVAHNYSIDAGSAEQSEISFGGFISSCEHGNGRSSADRQFVFVNGRPVDYPKVARAINEIYQQYNKAQYPILVLPIKVPAEMLEVNVTPDKRTVFVAKEKLLLASAKSAILQTLQPLLGAQTTVCKQKDEPGTPGVPTGVPSIFDVLKNAASGTKRPMLRDVSIGLKRPKPFSSGSSHDTPGSLLQTRLTYFSPIILEKEKNHEKEPTPESSQTLALEASDPPVDGRSVSAPAVELMATRSRSPMVARMSPQKPSTSAAGFADAEKENLAWPTTTVKQEPLSQSVFERPKAVSDPEEELTIVASSQTAPKVRYRTSQMLPIDSDKYFERLTALADRKSHKTETAKQIVFDDAIAPAQSEEATRELDKALSKTDFAEMEVIGQFNLGFIITRLQNHLFIVDQHAADEKYNFERFQKSAKVCTQKMLRPIPLQLGAVQESALQENLRIFEANGFEIEFRDDTAYLAACPVLSKYQFDRSDIDEILSAVMEHPSEMYRPRKLRKIFASRACRTSVMVGDALTQNKMEEIVAHLGTLDHPWNCPHGRPTLRHLVDLKNLQFPRP</sequence>
<dbReference type="SUPFAM" id="SSF55874">
    <property type="entry name" value="ATPase domain of HSP90 chaperone/DNA topoisomerase II/histidine kinase"/>
    <property type="match status" value="1"/>
</dbReference>
<dbReference type="Gene3D" id="3.30.1370.100">
    <property type="entry name" value="MutL, C-terminal domain, regulatory subdomain"/>
    <property type="match status" value="1"/>
</dbReference>
<dbReference type="Gene3D" id="3.30.1540.20">
    <property type="entry name" value="MutL, C-terminal domain, dimerisation subdomain"/>
    <property type="match status" value="1"/>
</dbReference>
<dbReference type="Gene3D" id="3.30.565.10">
    <property type="entry name" value="Histidine kinase-like ATPase, C-terminal domain"/>
    <property type="match status" value="1"/>
</dbReference>
<dbReference type="Gene3D" id="3.30.230.10">
    <property type="match status" value="1"/>
</dbReference>
<evidence type="ECO:0000259" key="6">
    <source>
        <dbReference type="SMART" id="SM01340"/>
    </source>
</evidence>
<dbReference type="InterPro" id="IPR013507">
    <property type="entry name" value="DNA_mismatch_S5_2-like"/>
</dbReference>
<comment type="similarity">
    <text evidence="1">Belongs to the DNA mismatch repair MutL/HexB family.</text>
</comment>
<evidence type="ECO:0000259" key="5">
    <source>
        <dbReference type="SMART" id="SM00853"/>
    </source>
</evidence>
<dbReference type="PANTHER" id="PTHR10073">
    <property type="entry name" value="DNA MISMATCH REPAIR PROTEIN MLH, PMS, MUTL"/>
    <property type="match status" value="1"/>
</dbReference>
<dbReference type="InterPro" id="IPR014790">
    <property type="entry name" value="MutL_C"/>
</dbReference>
<dbReference type="InterPro" id="IPR037198">
    <property type="entry name" value="MutL_C_sf"/>
</dbReference>
<keyword evidence="8" id="KW-1185">Reference proteome</keyword>
<evidence type="ECO:0000313" key="8">
    <source>
        <dbReference type="Proteomes" id="UP001177023"/>
    </source>
</evidence>
<evidence type="ECO:0000256" key="3">
    <source>
        <dbReference type="ARBA" id="ARBA00023204"/>
    </source>
</evidence>
<dbReference type="GO" id="GO:0016887">
    <property type="term" value="F:ATP hydrolysis activity"/>
    <property type="evidence" value="ECO:0007669"/>
    <property type="project" value="InterPro"/>
</dbReference>
<dbReference type="FunFam" id="3.30.565.10:FF:000003">
    <property type="entry name" value="DNA mismatch repair endonuclease MutL"/>
    <property type="match status" value="1"/>
</dbReference>
<dbReference type="InterPro" id="IPR042120">
    <property type="entry name" value="MutL_C_dimsub"/>
</dbReference>
<dbReference type="AlphaFoldDB" id="A0AA36G0Q9"/>
<dbReference type="Pfam" id="PF01119">
    <property type="entry name" value="DNA_mis_repair"/>
    <property type="match status" value="1"/>
</dbReference>
<dbReference type="InterPro" id="IPR020568">
    <property type="entry name" value="Ribosomal_Su5_D2-typ_SF"/>
</dbReference>
<dbReference type="GO" id="GO:0005524">
    <property type="term" value="F:ATP binding"/>
    <property type="evidence" value="ECO:0007669"/>
    <property type="project" value="InterPro"/>
</dbReference>
<dbReference type="SUPFAM" id="SSF54211">
    <property type="entry name" value="Ribosomal protein S5 domain 2-like"/>
    <property type="match status" value="1"/>
</dbReference>
<dbReference type="CDD" id="cd03484">
    <property type="entry name" value="MutL_Trans_hPMS_2_like"/>
    <property type="match status" value="1"/>
</dbReference>
<gene>
    <name evidence="7" type="ORF">MSPICULIGERA_LOCUS13609</name>
</gene>
<dbReference type="CDD" id="cd16926">
    <property type="entry name" value="HATPase_MutL-MLH-PMS-like"/>
    <property type="match status" value="1"/>
</dbReference>
<feature type="region of interest" description="Disordered" evidence="4">
    <location>
        <begin position="484"/>
        <end position="503"/>
    </location>
</feature>
<dbReference type="Proteomes" id="UP001177023">
    <property type="component" value="Unassembled WGS sequence"/>
</dbReference>
<dbReference type="NCBIfam" id="TIGR00585">
    <property type="entry name" value="mutl"/>
    <property type="match status" value="1"/>
</dbReference>
<dbReference type="InterPro" id="IPR036890">
    <property type="entry name" value="HATPase_C_sf"/>
</dbReference>
<comment type="caution">
    <text evidence="7">The sequence shown here is derived from an EMBL/GenBank/DDBJ whole genome shotgun (WGS) entry which is preliminary data.</text>
</comment>
<dbReference type="InterPro" id="IPR014721">
    <property type="entry name" value="Ribsml_uS5_D2-typ_fold_subgr"/>
</dbReference>
<feature type="region of interest" description="Disordered" evidence="4">
    <location>
        <begin position="442"/>
        <end position="471"/>
    </location>
</feature>
<evidence type="ECO:0000313" key="7">
    <source>
        <dbReference type="EMBL" id="CAJ0575297.1"/>
    </source>
</evidence>
<dbReference type="InterPro" id="IPR042121">
    <property type="entry name" value="MutL_C_regsub"/>
</dbReference>
<protein>
    <submittedName>
        <fullName evidence="7">Uncharacterized protein</fullName>
    </submittedName>
</protein>
<feature type="domain" description="DNA mismatch repair protein S5" evidence="6">
    <location>
        <begin position="220"/>
        <end position="358"/>
    </location>
</feature>
<dbReference type="PANTHER" id="PTHR10073:SF52">
    <property type="entry name" value="MISMATCH REPAIR ENDONUCLEASE PMS2"/>
    <property type="match status" value="1"/>
</dbReference>
<dbReference type="Pfam" id="PF08676">
    <property type="entry name" value="MutL_C"/>
    <property type="match status" value="1"/>
</dbReference>
<dbReference type="InterPro" id="IPR038973">
    <property type="entry name" value="MutL/Mlh/Pms-like"/>
</dbReference>
<dbReference type="Pfam" id="PF13589">
    <property type="entry name" value="HATPase_c_3"/>
    <property type="match status" value="1"/>
</dbReference>
<dbReference type="SMART" id="SM01340">
    <property type="entry name" value="DNA_mis_repair"/>
    <property type="match status" value="1"/>
</dbReference>
<dbReference type="PROSITE" id="PS00058">
    <property type="entry name" value="DNA_MISMATCH_REPAIR_1"/>
    <property type="match status" value="1"/>
</dbReference>